<dbReference type="Proteomes" id="UP001224997">
    <property type="component" value="Unassembled WGS sequence"/>
</dbReference>
<comment type="similarity">
    <text evidence="1 4">Belongs to the pseudouridine synthase RluA family.</text>
</comment>
<evidence type="ECO:0000256" key="3">
    <source>
        <dbReference type="ARBA" id="ARBA00036882"/>
    </source>
</evidence>
<evidence type="ECO:0000259" key="5">
    <source>
        <dbReference type="Pfam" id="PF00849"/>
    </source>
</evidence>
<dbReference type="PANTHER" id="PTHR21600:SF44">
    <property type="entry name" value="RIBOSOMAL LARGE SUBUNIT PSEUDOURIDINE SYNTHASE D"/>
    <property type="match status" value="1"/>
</dbReference>
<comment type="catalytic activity">
    <reaction evidence="3">
        <text>uridine(1911/1915/1917) in 23S rRNA = pseudouridine(1911/1915/1917) in 23S rRNA</text>
        <dbReference type="Rhea" id="RHEA:42524"/>
        <dbReference type="Rhea" id="RHEA-COMP:10097"/>
        <dbReference type="Rhea" id="RHEA-COMP:10098"/>
        <dbReference type="ChEBI" id="CHEBI:65314"/>
        <dbReference type="ChEBI" id="CHEBI:65315"/>
        <dbReference type="EC" id="5.4.99.23"/>
    </reaction>
</comment>
<name>A0ABT9J7C5_9RHOB</name>
<sequence>MSNLVVTIRANPPDRLDKALAMAVPEEAALSRSRLARLIAEGAISGPCGVVRDGKARVAEGEEYRIALPVAAPVETRPEAIALSVAFEDDDLIVIDKPAGMVVHPAPGSPSGTLVNALLAHCGDSLSGIGGERRPGIVHRIDKDTSGLLVVAKSDRAHHGLAAQFEAHSAQRRYLALAHGAIDPADPRLRGVPGVSFEEGGVLRIETRLARHATDRQRQAVWFDRGRHAVTRARLLDRFGRPPAAMLVECRLETGRTHQIRVHMAHAGLGLIGDPVYGGARRGSARALGTAAATAAAAFPRQALHAAHLGFDHPVSGRPMAFDSPLPADMQALLAVLGGAAGDGTGP</sequence>
<proteinExistence type="inferred from homology"/>
<comment type="caution">
    <text evidence="6">The sequence shown here is derived from an EMBL/GenBank/DDBJ whole genome shotgun (WGS) entry which is preliminary data.</text>
</comment>
<evidence type="ECO:0000313" key="6">
    <source>
        <dbReference type="EMBL" id="MDP5305708.1"/>
    </source>
</evidence>
<dbReference type="PROSITE" id="PS01129">
    <property type="entry name" value="PSI_RLU"/>
    <property type="match status" value="1"/>
</dbReference>
<dbReference type="EMBL" id="JAVAMQ010000001">
    <property type="protein sequence ID" value="MDP5305708.1"/>
    <property type="molecule type" value="Genomic_DNA"/>
</dbReference>
<evidence type="ECO:0000256" key="4">
    <source>
        <dbReference type="RuleBase" id="RU362028"/>
    </source>
</evidence>
<dbReference type="CDD" id="cd00165">
    <property type="entry name" value="S4"/>
    <property type="match status" value="1"/>
</dbReference>
<evidence type="ECO:0000256" key="1">
    <source>
        <dbReference type="ARBA" id="ARBA00010876"/>
    </source>
</evidence>
<dbReference type="PANTHER" id="PTHR21600">
    <property type="entry name" value="MITOCHONDRIAL RNA PSEUDOURIDINE SYNTHASE"/>
    <property type="match status" value="1"/>
</dbReference>
<comment type="function">
    <text evidence="4">Responsible for synthesis of pseudouridine from uracil.</text>
</comment>
<dbReference type="SUPFAM" id="SSF55120">
    <property type="entry name" value="Pseudouridine synthase"/>
    <property type="match status" value="1"/>
</dbReference>
<dbReference type="Pfam" id="PF00849">
    <property type="entry name" value="PseudoU_synth_2"/>
    <property type="match status" value="1"/>
</dbReference>
<dbReference type="NCBIfam" id="TIGR00005">
    <property type="entry name" value="rluA_subfam"/>
    <property type="match status" value="1"/>
</dbReference>
<feature type="domain" description="Pseudouridine synthase RsuA/RluA-like" evidence="5">
    <location>
        <begin position="91"/>
        <end position="266"/>
    </location>
</feature>
<dbReference type="RefSeq" id="WP_305961582.1">
    <property type="nucleotide sequence ID" value="NZ_JAVAMQ010000001.1"/>
</dbReference>
<dbReference type="Gene3D" id="3.30.2350.10">
    <property type="entry name" value="Pseudouridine synthase"/>
    <property type="match status" value="1"/>
</dbReference>
<dbReference type="CDD" id="cd02869">
    <property type="entry name" value="PseudoU_synth_RluA_like"/>
    <property type="match status" value="1"/>
</dbReference>
<keyword evidence="7" id="KW-1185">Reference proteome</keyword>
<dbReference type="InterPro" id="IPR006225">
    <property type="entry name" value="PsdUridine_synth_RluC/D"/>
</dbReference>
<comment type="catalytic activity">
    <reaction evidence="4">
        <text>a uridine in RNA = a pseudouridine in RNA</text>
        <dbReference type="Rhea" id="RHEA:48348"/>
        <dbReference type="Rhea" id="RHEA-COMP:12068"/>
        <dbReference type="Rhea" id="RHEA-COMP:12069"/>
        <dbReference type="ChEBI" id="CHEBI:65314"/>
        <dbReference type="ChEBI" id="CHEBI:65315"/>
    </reaction>
</comment>
<dbReference type="InterPro" id="IPR050188">
    <property type="entry name" value="RluA_PseudoU_synthase"/>
</dbReference>
<dbReference type="InterPro" id="IPR020103">
    <property type="entry name" value="PsdUridine_synth_cat_dom_sf"/>
</dbReference>
<dbReference type="InterPro" id="IPR006145">
    <property type="entry name" value="PsdUridine_synth_RsuA/RluA"/>
</dbReference>
<accession>A0ABT9J7C5</accession>
<dbReference type="Gene3D" id="3.10.290.10">
    <property type="entry name" value="RNA-binding S4 domain"/>
    <property type="match status" value="1"/>
</dbReference>
<dbReference type="InterPro" id="IPR036986">
    <property type="entry name" value="S4_RNA-bd_sf"/>
</dbReference>
<dbReference type="EC" id="5.4.99.-" evidence="4"/>
<evidence type="ECO:0000313" key="7">
    <source>
        <dbReference type="Proteomes" id="UP001224997"/>
    </source>
</evidence>
<evidence type="ECO:0000256" key="2">
    <source>
        <dbReference type="ARBA" id="ARBA00023235"/>
    </source>
</evidence>
<protein>
    <recommendedName>
        <fullName evidence="4">Pseudouridine synthase</fullName>
        <ecNumber evidence="4">5.4.99.-</ecNumber>
    </recommendedName>
</protein>
<reference evidence="6 7" key="1">
    <citation type="submission" date="2023-08" db="EMBL/GenBank/DDBJ databases">
        <authorList>
            <person name="Park J.-S."/>
        </authorList>
    </citation>
    <scope>NUCLEOTIDE SEQUENCE [LARGE SCALE GENOMIC DNA]</scope>
    <source>
        <strain evidence="6 7">2205BS29-5</strain>
    </source>
</reference>
<keyword evidence="2 4" id="KW-0413">Isomerase</keyword>
<organism evidence="6 7">
    <name type="scientific">Paracoccus spongiarum</name>
    <dbReference type="NCBI Taxonomy" id="3064387"/>
    <lineage>
        <taxon>Bacteria</taxon>
        <taxon>Pseudomonadati</taxon>
        <taxon>Pseudomonadota</taxon>
        <taxon>Alphaproteobacteria</taxon>
        <taxon>Rhodobacterales</taxon>
        <taxon>Paracoccaceae</taxon>
        <taxon>Paracoccus</taxon>
    </lineage>
</organism>
<dbReference type="InterPro" id="IPR006224">
    <property type="entry name" value="PsdUridine_synth_RluA-like_CS"/>
</dbReference>
<gene>
    <name evidence="6" type="ORF">Q5Y72_01165</name>
</gene>